<dbReference type="InterPro" id="IPR013762">
    <property type="entry name" value="Integrase-like_cat_sf"/>
</dbReference>
<evidence type="ECO:0000256" key="2">
    <source>
        <dbReference type="ARBA" id="ARBA00022908"/>
    </source>
</evidence>
<dbReference type="EMBL" id="FNDT01000044">
    <property type="protein sequence ID" value="SDJ00027.1"/>
    <property type="molecule type" value="Genomic_DNA"/>
</dbReference>
<dbReference type="Proteomes" id="UP000199258">
    <property type="component" value="Unassembled WGS sequence"/>
</dbReference>
<dbReference type="InterPro" id="IPR004107">
    <property type="entry name" value="Integrase_SAM-like_N"/>
</dbReference>
<organism evidence="8 9">
    <name type="scientific">Arthrobacter subterraneus</name>
    <dbReference type="NCBI Taxonomy" id="335973"/>
    <lineage>
        <taxon>Bacteria</taxon>
        <taxon>Bacillati</taxon>
        <taxon>Actinomycetota</taxon>
        <taxon>Actinomycetes</taxon>
        <taxon>Micrococcales</taxon>
        <taxon>Micrococcaceae</taxon>
        <taxon>Arthrobacter</taxon>
    </lineage>
</organism>
<evidence type="ECO:0000256" key="4">
    <source>
        <dbReference type="ARBA" id="ARBA00023172"/>
    </source>
</evidence>
<evidence type="ECO:0000313" key="9">
    <source>
        <dbReference type="Proteomes" id="UP000199258"/>
    </source>
</evidence>
<evidence type="ECO:0000256" key="1">
    <source>
        <dbReference type="ARBA" id="ARBA00008857"/>
    </source>
</evidence>
<gene>
    <name evidence="8" type="ORF">SAMN04488693_1444</name>
</gene>
<evidence type="ECO:0000259" key="6">
    <source>
        <dbReference type="PROSITE" id="PS51898"/>
    </source>
</evidence>
<dbReference type="InterPro" id="IPR050090">
    <property type="entry name" value="Tyrosine_recombinase_XerCD"/>
</dbReference>
<evidence type="ECO:0000256" key="5">
    <source>
        <dbReference type="PROSITE-ProRule" id="PRU01248"/>
    </source>
</evidence>
<dbReference type="Gene3D" id="1.10.150.130">
    <property type="match status" value="1"/>
</dbReference>
<dbReference type="SUPFAM" id="SSF56349">
    <property type="entry name" value="DNA breaking-rejoining enzymes"/>
    <property type="match status" value="1"/>
</dbReference>
<dbReference type="PANTHER" id="PTHR30349">
    <property type="entry name" value="PHAGE INTEGRASE-RELATED"/>
    <property type="match status" value="1"/>
</dbReference>
<name>A0A1G8Q5M5_9MICC</name>
<proteinExistence type="inferred from homology"/>
<evidence type="ECO:0000259" key="7">
    <source>
        <dbReference type="PROSITE" id="PS51900"/>
    </source>
</evidence>
<feature type="domain" description="Tyr recombinase" evidence="6">
    <location>
        <begin position="173"/>
        <end position="374"/>
    </location>
</feature>
<reference evidence="8 9" key="1">
    <citation type="submission" date="2016-10" db="EMBL/GenBank/DDBJ databases">
        <authorList>
            <person name="de Groot N.N."/>
        </authorList>
    </citation>
    <scope>NUCLEOTIDE SEQUENCE [LARGE SCALE GENOMIC DNA]</scope>
    <source>
        <strain evidence="8 9">NP_1H</strain>
    </source>
</reference>
<comment type="similarity">
    <text evidence="1">Belongs to the 'phage' integrase family.</text>
</comment>
<dbReference type="Pfam" id="PF02899">
    <property type="entry name" value="Phage_int_SAM_1"/>
    <property type="match status" value="1"/>
</dbReference>
<keyword evidence="3 5" id="KW-0238">DNA-binding</keyword>
<dbReference type="Pfam" id="PF00589">
    <property type="entry name" value="Phage_integrase"/>
    <property type="match status" value="1"/>
</dbReference>
<keyword evidence="2" id="KW-0229">DNA integration</keyword>
<keyword evidence="4" id="KW-0233">DNA recombination</keyword>
<dbReference type="Gene3D" id="1.10.443.10">
    <property type="entry name" value="Intergrase catalytic core"/>
    <property type="match status" value="1"/>
</dbReference>
<dbReference type="GO" id="GO:0015074">
    <property type="term" value="P:DNA integration"/>
    <property type="evidence" value="ECO:0007669"/>
    <property type="project" value="UniProtKB-KW"/>
</dbReference>
<evidence type="ECO:0000256" key="3">
    <source>
        <dbReference type="ARBA" id="ARBA00023125"/>
    </source>
</evidence>
<dbReference type="GO" id="GO:0003677">
    <property type="term" value="F:DNA binding"/>
    <property type="evidence" value="ECO:0007669"/>
    <property type="project" value="UniProtKB-UniRule"/>
</dbReference>
<dbReference type="PROSITE" id="PS51898">
    <property type="entry name" value="TYR_RECOMBINASE"/>
    <property type="match status" value="1"/>
</dbReference>
<dbReference type="InterPro" id="IPR044068">
    <property type="entry name" value="CB"/>
</dbReference>
<evidence type="ECO:0000313" key="8">
    <source>
        <dbReference type="EMBL" id="SDJ00027.1"/>
    </source>
</evidence>
<dbReference type="AlphaFoldDB" id="A0A1G8Q5M5"/>
<dbReference type="PANTHER" id="PTHR30349:SF41">
    <property type="entry name" value="INTEGRASE_RECOMBINASE PROTEIN MJ0367-RELATED"/>
    <property type="match status" value="1"/>
</dbReference>
<dbReference type="InterPro" id="IPR011010">
    <property type="entry name" value="DNA_brk_join_enz"/>
</dbReference>
<accession>A0A1G8Q5M5</accession>
<dbReference type="GO" id="GO:0006310">
    <property type="term" value="P:DNA recombination"/>
    <property type="evidence" value="ECO:0007669"/>
    <property type="project" value="UniProtKB-KW"/>
</dbReference>
<dbReference type="InterPro" id="IPR002104">
    <property type="entry name" value="Integrase_catalytic"/>
</dbReference>
<dbReference type="OrthoDB" id="9803188at2"/>
<dbReference type="PROSITE" id="PS51900">
    <property type="entry name" value="CB"/>
    <property type="match status" value="1"/>
</dbReference>
<dbReference type="STRING" id="335973.SAMN04488693_1444"/>
<sequence>MSIGCGVGSGLVTTFSAVEVPLSTGERVYVVVDADFTVSEESRLYSLWLSQAGRSINTQRSYQTKLAVFLTWASSEGVDWRNLTLLDLIRYKLHLQTAAPGHRSRSGKTVNVYLVAVLQFLRFCAHEGLCDVDVDRRFFDQAGLRSVNPLDGSADPDRMPRLSRMLKSREVTKRPQPISADEELRLMACATNPRDALLIRLMLHCGLRVGEALGLRLEDLHFLPESNHAGCFERGPHVHVHRRINSNGALAKSADPRSIPVTDEVTQAYAAYQDERYQLLGGISDDYVFVNLYSRNSPPGEPLRYASVHAMFRRWEGRTKVRVRPHQLRHTAATRWVRAGHPLDVVQELLGHRSLNSTQVYLHASADEMRAAVDSVTCGSGENNDS</sequence>
<dbReference type="InterPro" id="IPR010998">
    <property type="entry name" value="Integrase_recombinase_N"/>
</dbReference>
<protein>
    <submittedName>
        <fullName evidence="8">Site-specific recombinase XerD</fullName>
    </submittedName>
</protein>
<keyword evidence="9" id="KW-1185">Reference proteome</keyword>
<feature type="domain" description="Core-binding (CB)" evidence="7">
    <location>
        <begin position="39"/>
        <end position="125"/>
    </location>
</feature>